<dbReference type="STRING" id="667725.A0A0L0FEP6"/>
<dbReference type="InterPro" id="IPR002884">
    <property type="entry name" value="P_dom"/>
</dbReference>
<dbReference type="GO" id="GO:0000139">
    <property type="term" value="C:Golgi membrane"/>
    <property type="evidence" value="ECO:0007669"/>
    <property type="project" value="TreeGrafter"/>
</dbReference>
<dbReference type="EMBL" id="KQ243956">
    <property type="protein sequence ID" value="KNC74951.1"/>
    <property type="molecule type" value="Genomic_DNA"/>
</dbReference>
<dbReference type="eggNOG" id="KOG3525">
    <property type="taxonomic scope" value="Eukaryota"/>
</dbReference>
<comment type="caution">
    <text evidence="7">Lacks conserved residue(s) required for the propagation of feature annotation.</text>
</comment>
<dbReference type="OrthoDB" id="300641at2759"/>
<evidence type="ECO:0000259" key="8">
    <source>
        <dbReference type="PROSITE" id="PS51829"/>
    </source>
</evidence>
<dbReference type="AlphaFoldDB" id="A0A0L0FEP6"/>
<evidence type="ECO:0000256" key="2">
    <source>
        <dbReference type="ARBA" id="ARBA00022670"/>
    </source>
</evidence>
<dbReference type="GeneID" id="25913018"/>
<dbReference type="InterPro" id="IPR034182">
    <property type="entry name" value="Kexin/furin"/>
</dbReference>
<dbReference type="PROSITE" id="PS51892">
    <property type="entry name" value="SUBTILASE"/>
    <property type="match status" value="1"/>
</dbReference>
<sequence>VCGTGIAPKAKVAGIRLIDGDITDTEEAKALSHALNLVDIYSSSWGPMDDGQTVEGPGKRTLAALQRGVRDGRDGLGAVYLFASGNGQNIDDCNCDGYANSVYTLSIGAVDSNHNQPWYSESCSAMIAVTYSSGEDNEPGISTIDVGGECTDEHSGTSAATPLAAGIISLVLSANPLLTWRDIQHLIVETATKVNEDDLSWSLNGASHLVSHKYGFGLLNAGAMVRAGLLWNSVGSLEVSTVNGGPQMSSIDPQAGRQILEIADSKNAELGLMEYANFARSDESHGECCIDRLSIIENTLDSVACLYAKSLTVLIVTASAPQNTIGVDSIETVAVTLTILHECRGDLEIIIYSPMGSRCVLES</sequence>
<dbReference type="InterPro" id="IPR023828">
    <property type="entry name" value="Peptidase_S8_Ser-AS"/>
</dbReference>
<dbReference type="PROSITE" id="PS00138">
    <property type="entry name" value="SUBTILASE_SER"/>
    <property type="match status" value="1"/>
</dbReference>
<keyword evidence="2" id="KW-0645">Protease</keyword>
<evidence type="ECO:0000256" key="4">
    <source>
        <dbReference type="ARBA" id="ARBA00022801"/>
    </source>
</evidence>
<evidence type="ECO:0000256" key="7">
    <source>
        <dbReference type="PROSITE-ProRule" id="PRU01240"/>
    </source>
</evidence>
<dbReference type="Proteomes" id="UP000054560">
    <property type="component" value="Unassembled WGS sequence"/>
</dbReference>
<gene>
    <name evidence="9" type="ORF">SARC_12514</name>
</gene>
<accession>A0A0L0FEP6</accession>
<dbReference type="RefSeq" id="XP_014148853.1">
    <property type="nucleotide sequence ID" value="XM_014293378.1"/>
</dbReference>
<evidence type="ECO:0000313" key="10">
    <source>
        <dbReference type="Proteomes" id="UP000054560"/>
    </source>
</evidence>
<keyword evidence="3" id="KW-0732">Signal</keyword>
<dbReference type="SUPFAM" id="SSF52743">
    <property type="entry name" value="Subtilisin-like"/>
    <property type="match status" value="1"/>
</dbReference>
<feature type="domain" description="P/Homo B" evidence="8">
    <location>
        <begin position="280"/>
        <end position="363"/>
    </location>
</feature>
<dbReference type="InterPro" id="IPR008979">
    <property type="entry name" value="Galactose-bd-like_sf"/>
</dbReference>
<dbReference type="GO" id="GO:0016485">
    <property type="term" value="P:protein processing"/>
    <property type="evidence" value="ECO:0007669"/>
    <property type="project" value="TreeGrafter"/>
</dbReference>
<comment type="similarity">
    <text evidence="1">Belongs to the peptidase S8 family. Furin subfamily.</text>
</comment>
<name>A0A0L0FEP6_9EUKA</name>
<keyword evidence="4" id="KW-0378">Hydrolase</keyword>
<evidence type="ECO:0000256" key="1">
    <source>
        <dbReference type="ARBA" id="ARBA00005325"/>
    </source>
</evidence>
<dbReference type="Pfam" id="PF00082">
    <property type="entry name" value="Peptidase_S8"/>
    <property type="match status" value="1"/>
</dbReference>
<reference evidence="9 10" key="1">
    <citation type="submission" date="2011-02" db="EMBL/GenBank/DDBJ databases">
        <title>The Genome Sequence of Sphaeroforma arctica JP610.</title>
        <authorList>
            <consortium name="The Broad Institute Genome Sequencing Platform"/>
            <person name="Russ C."/>
            <person name="Cuomo C."/>
            <person name="Young S.K."/>
            <person name="Zeng Q."/>
            <person name="Gargeya S."/>
            <person name="Alvarado L."/>
            <person name="Berlin A."/>
            <person name="Chapman S.B."/>
            <person name="Chen Z."/>
            <person name="Freedman E."/>
            <person name="Gellesch M."/>
            <person name="Goldberg J."/>
            <person name="Griggs A."/>
            <person name="Gujja S."/>
            <person name="Heilman E."/>
            <person name="Heiman D."/>
            <person name="Howarth C."/>
            <person name="Mehta T."/>
            <person name="Neiman D."/>
            <person name="Pearson M."/>
            <person name="Roberts A."/>
            <person name="Saif S."/>
            <person name="Shea T."/>
            <person name="Shenoy N."/>
            <person name="Sisk P."/>
            <person name="Stolte C."/>
            <person name="Sykes S."/>
            <person name="White J."/>
            <person name="Yandava C."/>
            <person name="Burger G."/>
            <person name="Gray M.W."/>
            <person name="Holland P.W.H."/>
            <person name="King N."/>
            <person name="Lang F.B.F."/>
            <person name="Roger A.J."/>
            <person name="Ruiz-Trillo I."/>
            <person name="Haas B."/>
            <person name="Nusbaum C."/>
            <person name="Birren B."/>
        </authorList>
    </citation>
    <scope>NUCLEOTIDE SEQUENCE [LARGE SCALE GENOMIC DNA]</scope>
    <source>
        <strain evidence="9 10">JP610</strain>
    </source>
</reference>
<evidence type="ECO:0000256" key="6">
    <source>
        <dbReference type="ARBA" id="ARBA00022837"/>
    </source>
</evidence>
<dbReference type="PANTHER" id="PTHR42884">
    <property type="entry name" value="PROPROTEIN CONVERTASE SUBTILISIN/KEXIN-RELATED"/>
    <property type="match status" value="1"/>
</dbReference>
<protein>
    <recommendedName>
        <fullName evidence="8">P/Homo B domain-containing protein</fullName>
    </recommendedName>
</protein>
<dbReference type="SUPFAM" id="SSF49785">
    <property type="entry name" value="Galactose-binding domain-like"/>
    <property type="match status" value="1"/>
</dbReference>
<dbReference type="Gene3D" id="3.40.50.200">
    <property type="entry name" value="Peptidase S8/S53 domain"/>
    <property type="match status" value="1"/>
</dbReference>
<organism evidence="9 10">
    <name type="scientific">Sphaeroforma arctica JP610</name>
    <dbReference type="NCBI Taxonomy" id="667725"/>
    <lineage>
        <taxon>Eukaryota</taxon>
        <taxon>Ichthyosporea</taxon>
        <taxon>Ichthyophonida</taxon>
        <taxon>Sphaeroforma</taxon>
    </lineage>
</organism>
<keyword evidence="10" id="KW-1185">Reference proteome</keyword>
<keyword evidence="6" id="KW-0106">Calcium</keyword>
<keyword evidence="5" id="KW-0720">Serine protease</keyword>
<dbReference type="Pfam" id="PF01483">
    <property type="entry name" value="P_proprotein"/>
    <property type="match status" value="1"/>
</dbReference>
<dbReference type="CDD" id="cd04059">
    <property type="entry name" value="Peptidases_S8_Protein_convertases_Kexins_Furin-like"/>
    <property type="match status" value="1"/>
</dbReference>
<dbReference type="PROSITE" id="PS51829">
    <property type="entry name" value="P_HOMO_B"/>
    <property type="match status" value="1"/>
</dbReference>
<dbReference type="Gene3D" id="2.60.120.260">
    <property type="entry name" value="Galactose-binding domain-like"/>
    <property type="match status" value="1"/>
</dbReference>
<feature type="non-terminal residue" evidence="9">
    <location>
        <position position="1"/>
    </location>
</feature>
<dbReference type="GO" id="GO:0005802">
    <property type="term" value="C:trans-Golgi network"/>
    <property type="evidence" value="ECO:0007669"/>
    <property type="project" value="TreeGrafter"/>
</dbReference>
<dbReference type="PANTHER" id="PTHR42884:SF14">
    <property type="entry name" value="NEUROENDOCRINE CONVERTASE 1"/>
    <property type="match status" value="1"/>
</dbReference>
<proteinExistence type="inferred from homology"/>
<evidence type="ECO:0000256" key="5">
    <source>
        <dbReference type="ARBA" id="ARBA00022825"/>
    </source>
</evidence>
<dbReference type="InterPro" id="IPR036852">
    <property type="entry name" value="Peptidase_S8/S53_dom_sf"/>
</dbReference>
<evidence type="ECO:0000256" key="3">
    <source>
        <dbReference type="ARBA" id="ARBA00022729"/>
    </source>
</evidence>
<evidence type="ECO:0000313" key="9">
    <source>
        <dbReference type="EMBL" id="KNC74951.1"/>
    </source>
</evidence>
<dbReference type="GO" id="GO:0004252">
    <property type="term" value="F:serine-type endopeptidase activity"/>
    <property type="evidence" value="ECO:0007669"/>
    <property type="project" value="InterPro"/>
</dbReference>
<dbReference type="InterPro" id="IPR000209">
    <property type="entry name" value="Peptidase_S8/S53_dom"/>
</dbReference>